<sequence length="377" mass="42322">MDEEIKSIKKNDTWELAQLPKGHKAIGVKWVYKVKKNAKGEVERFKARLVAKGFQQLPGIDYFDTFSPVVKPITIRLVFSLATAFSLKHLGKVSYFLGLQVHYSPAGILLNQSKYILDLLKKTNMETCNPCATPHCLNQKLHIQDSSLFENPTLYRSTIGALQYLTLTRPDISYIVNKLSQFLQAPTTSHWGACKRVLRYLKGSITHGILFQPSPRLNLESFADADWASSVDDRKSTSGYCVFLGPNLIAWSSKKQSVVARSSTEAEYRSLASATAELVWIKSFFAELGISILPRSVIWCDNISAISLASNPVFHARTKHIEVDVHFIREKVASKEVEVRFLPSEEQLADVLTKPIVAARFQNLCFKLSLQSSPSLV</sequence>
<dbReference type="SUPFAM" id="SSF56672">
    <property type="entry name" value="DNA/RNA polymerases"/>
    <property type="match status" value="1"/>
</dbReference>
<protein>
    <recommendedName>
        <fullName evidence="1">Reverse transcriptase Ty1/copia-type domain-containing protein</fullName>
    </recommendedName>
</protein>
<proteinExistence type="predicted"/>
<gene>
    <name evidence="2" type="ORF">DH2020_006462</name>
</gene>
<organism evidence="2 3">
    <name type="scientific">Rehmannia glutinosa</name>
    <name type="common">Chinese foxglove</name>
    <dbReference type="NCBI Taxonomy" id="99300"/>
    <lineage>
        <taxon>Eukaryota</taxon>
        <taxon>Viridiplantae</taxon>
        <taxon>Streptophyta</taxon>
        <taxon>Embryophyta</taxon>
        <taxon>Tracheophyta</taxon>
        <taxon>Spermatophyta</taxon>
        <taxon>Magnoliopsida</taxon>
        <taxon>eudicotyledons</taxon>
        <taxon>Gunneridae</taxon>
        <taxon>Pentapetalae</taxon>
        <taxon>asterids</taxon>
        <taxon>lamiids</taxon>
        <taxon>Lamiales</taxon>
        <taxon>Orobanchaceae</taxon>
        <taxon>Rehmannieae</taxon>
        <taxon>Rehmannia</taxon>
    </lineage>
</organism>
<dbReference type="CDD" id="cd09272">
    <property type="entry name" value="RNase_HI_RT_Ty1"/>
    <property type="match status" value="1"/>
</dbReference>
<evidence type="ECO:0000313" key="2">
    <source>
        <dbReference type="EMBL" id="KAK6159148.1"/>
    </source>
</evidence>
<keyword evidence="3" id="KW-1185">Reference proteome</keyword>
<reference evidence="2 3" key="1">
    <citation type="journal article" date="2021" name="Comput. Struct. Biotechnol. J.">
        <title>De novo genome assembly of the potent medicinal plant Rehmannia glutinosa using nanopore technology.</title>
        <authorList>
            <person name="Ma L."/>
            <person name="Dong C."/>
            <person name="Song C."/>
            <person name="Wang X."/>
            <person name="Zheng X."/>
            <person name="Niu Y."/>
            <person name="Chen S."/>
            <person name="Feng W."/>
        </authorList>
    </citation>
    <scope>NUCLEOTIDE SEQUENCE [LARGE SCALE GENOMIC DNA]</scope>
    <source>
        <strain evidence="2">DH-2019</strain>
    </source>
</reference>
<dbReference type="PANTHER" id="PTHR11439:SF467">
    <property type="entry name" value="INTEGRASE CATALYTIC DOMAIN-CONTAINING PROTEIN"/>
    <property type="match status" value="1"/>
</dbReference>
<dbReference type="EMBL" id="JABTTQ020000004">
    <property type="protein sequence ID" value="KAK6159148.1"/>
    <property type="molecule type" value="Genomic_DNA"/>
</dbReference>
<feature type="domain" description="Reverse transcriptase Ty1/copia-type" evidence="1">
    <location>
        <begin position="11"/>
        <end position="83"/>
    </location>
</feature>
<dbReference type="Pfam" id="PF07727">
    <property type="entry name" value="RVT_2"/>
    <property type="match status" value="1"/>
</dbReference>
<evidence type="ECO:0000313" key="3">
    <source>
        <dbReference type="Proteomes" id="UP001318860"/>
    </source>
</evidence>
<name>A0ABR0XJI9_REHGL</name>
<dbReference type="Proteomes" id="UP001318860">
    <property type="component" value="Unassembled WGS sequence"/>
</dbReference>
<evidence type="ECO:0000259" key="1">
    <source>
        <dbReference type="Pfam" id="PF07727"/>
    </source>
</evidence>
<dbReference type="InterPro" id="IPR043502">
    <property type="entry name" value="DNA/RNA_pol_sf"/>
</dbReference>
<accession>A0ABR0XJI9</accession>
<dbReference type="PANTHER" id="PTHR11439">
    <property type="entry name" value="GAG-POL-RELATED RETROTRANSPOSON"/>
    <property type="match status" value="1"/>
</dbReference>
<dbReference type="InterPro" id="IPR013103">
    <property type="entry name" value="RVT_2"/>
</dbReference>
<comment type="caution">
    <text evidence="2">The sequence shown here is derived from an EMBL/GenBank/DDBJ whole genome shotgun (WGS) entry which is preliminary data.</text>
</comment>